<dbReference type="PIRSF" id="PIRSF001434">
    <property type="entry name" value="CGS"/>
    <property type="match status" value="1"/>
</dbReference>
<accession>A0ABU1DEB7</accession>
<comment type="cofactor">
    <cofactor evidence="1 6">
        <name>pyridoxal 5'-phosphate</name>
        <dbReference type="ChEBI" id="CHEBI:597326"/>
    </cofactor>
</comment>
<evidence type="ECO:0000313" key="7">
    <source>
        <dbReference type="EMBL" id="MDR4306464.1"/>
    </source>
</evidence>
<evidence type="ECO:0000256" key="6">
    <source>
        <dbReference type="RuleBase" id="RU362118"/>
    </source>
</evidence>
<dbReference type="Pfam" id="PF01053">
    <property type="entry name" value="Cys_Met_Meta_PP"/>
    <property type="match status" value="1"/>
</dbReference>
<organism evidence="7 8">
    <name type="scientific">Chelatococcus sambhunathii</name>
    <dbReference type="NCBI Taxonomy" id="363953"/>
    <lineage>
        <taxon>Bacteria</taxon>
        <taxon>Pseudomonadati</taxon>
        <taxon>Pseudomonadota</taxon>
        <taxon>Alphaproteobacteria</taxon>
        <taxon>Hyphomicrobiales</taxon>
        <taxon>Chelatococcaceae</taxon>
        <taxon>Chelatococcus</taxon>
    </lineage>
</organism>
<dbReference type="RefSeq" id="WP_309390385.1">
    <property type="nucleotide sequence ID" value="NZ_JADBEO010000012.1"/>
</dbReference>
<gene>
    <name evidence="7" type="primary">metC</name>
    <name evidence="7" type="ORF">IHQ68_07515</name>
</gene>
<dbReference type="InterPro" id="IPR015421">
    <property type="entry name" value="PyrdxlP-dep_Trfase_major"/>
</dbReference>
<dbReference type="InterPro" id="IPR015422">
    <property type="entry name" value="PyrdxlP-dep_Trfase_small"/>
</dbReference>
<sequence>MASGENDRSFGPLTELVTAGRDPDDSYGFVNPPVVRGSTVVWPTVADMKALRGRYTYGRRGSPTSDALCDALMRLEGSDHVSLVPSGLNAVALGLLATLSAGDHLLMVDTVYEPTRKLCDGLLKRLGIDTDYYDPLIGSEISGHMRPNTKAVFVESPGSLTFEVQDVPAIAGAAHARGAAVVMDNTWATPLFFRAHDFGVDVSVSAGTKYLGGHADVLIGWVSATGQYASAVKQAHGALGLCVGPDDMFLGLRGLRTLGVRLAHHQASALRVARWLESRPEVERVMHPALENDPGHALWKRDFSGACGLFALELAPGSDEAVAEFLDGLELFGLGYSWGGYESLAIPYDARAVRTATRWAPTGPTIRLHIGLEDVEDLIADLDAGLARYAAAS</sequence>
<dbReference type="InterPro" id="IPR015424">
    <property type="entry name" value="PyrdxlP-dep_Trfase"/>
</dbReference>
<comment type="similarity">
    <text evidence="2 6">Belongs to the trans-sulfuration enzymes family.</text>
</comment>
<comment type="catalytic activity">
    <reaction evidence="5">
        <text>L,L-cystathionine + H2O = L-homocysteine + pyruvate + NH4(+)</text>
        <dbReference type="Rhea" id="RHEA:13965"/>
        <dbReference type="ChEBI" id="CHEBI:15361"/>
        <dbReference type="ChEBI" id="CHEBI:15377"/>
        <dbReference type="ChEBI" id="CHEBI:28938"/>
        <dbReference type="ChEBI" id="CHEBI:58161"/>
        <dbReference type="ChEBI" id="CHEBI:58199"/>
    </reaction>
</comment>
<dbReference type="Gene3D" id="3.90.1150.10">
    <property type="entry name" value="Aspartate Aminotransferase, domain 1"/>
    <property type="match status" value="1"/>
</dbReference>
<dbReference type="InterPro" id="IPR000277">
    <property type="entry name" value="Cys/Met-Metab_PyrdxlP-dep_enz"/>
</dbReference>
<comment type="caution">
    <text evidence="7">The sequence shown here is derived from an EMBL/GenBank/DDBJ whole genome shotgun (WGS) entry which is preliminary data.</text>
</comment>
<dbReference type="EC" id="4.4.1.13" evidence="7"/>
<dbReference type="PANTHER" id="PTHR43500:SF1">
    <property type="entry name" value="CYSTATHIONINE BETA-LYASE-RELATED"/>
    <property type="match status" value="1"/>
</dbReference>
<reference evidence="7" key="1">
    <citation type="submission" date="2020-10" db="EMBL/GenBank/DDBJ databases">
        <authorList>
            <person name="Abbas A."/>
            <person name="Razzaq R."/>
            <person name="Waqas M."/>
            <person name="Abbas N."/>
            <person name="Nielsen T.K."/>
            <person name="Hansen L.H."/>
            <person name="Hussain S."/>
            <person name="Shahid M."/>
        </authorList>
    </citation>
    <scope>NUCLEOTIDE SEQUENCE</scope>
    <source>
        <strain evidence="7">S14</strain>
    </source>
</reference>
<name>A0ABU1DEB7_9HYPH</name>
<dbReference type="SUPFAM" id="SSF53383">
    <property type="entry name" value="PLP-dependent transferases"/>
    <property type="match status" value="1"/>
</dbReference>
<evidence type="ECO:0000256" key="3">
    <source>
        <dbReference type="ARBA" id="ARBA00022898"/>
    </source>
</evidence>
<dbReference type="EMBL" id="JADBEO010000012">
    <property type="protein sequence ID" value="MDR4306464.1"/>
    <property type="molecule type" value="Genomic_DNA"/>
</dbReference>
<proteinExistence type="inferred from homology"/>
<dbReference type="InterPro" id="IPR006233">
    <property type="entry name" value="Cys_b_lyase_bac"/>
</dbReference>
<evidence type="ECO:0000313" key="8">
    <source>
        <dbReference type="Proteomes" id="UP001181622"/>
    </source>
</evidence>
<evidence type="ECO:0000256" key="2">
    <source>
        <dbReference type="ARBA" id="ARBA00009077"/>
    </source>
</evidence>
<keyword evidence="3 6" id="KW-0663">Pyridoxal phosphate</keyword>
<dbReference type="Gene3D" id="3.40.640.10">
    <property type="entry name" value="Type I PLP-dependent aspartate aminotransferase-like (Major domain)"/>
    <property type="match status" value="1"/>
</dbReference>
<evidence type="ECO:0000256" key="1">
    <source>
        <dbReference type="ARBA" id="ARBA00001933"/>
    </source>
</evidence>
<dbReference type="Proteomes" id="UP001181622">
    <property type="component" value="Unassembled WGS sequence"/>
</dbReference>
<protein>
    <submittedName>
        <fullName evidence="7">Cystathionine beta-lyase</fullName>
        <ecNumber evidence="7">4.4.1.13</ecNumber>
    </submittedName>
</protein>
<dbReference type="NCBIfam" id="TIGR01324">
    <property type="entry name" value="cysta_beta_ly_B"/>
    <property type="match status" value="1"/>
</dbReference>
<keyword evidence="4 7" id="KW-0456">Lyase</keyword>
<keyword evidence="8" id="KW-1185">Reference proteome</keyword>
<dbReference type="PANTHER" id="PTHR43500">
    <property type="entry name" value="CYSTATHIONINE BETA-LYASE-RELATED"/>
    <property type="match status" value="1"/>
</dbReference>
<evidence type="ECO:0000256" key="4">
    <source>
        <dbReference type="ARBA" id="ARBA00023239"/>
    </source>
</evidence>
<evidence type="ECO:0000256" key="5">
    <source>
        <dbReference type="ARBA" id="ARBA00047517"/>
    </source>
</evidence>
<dbReference type="GO" id="GO:0047804">
    <property type="term" value="F:cysteine-S-conjugate beta-lyase activity"/>
    <property type="evidence" value="ECO:0007669"/>
    <property type="project" value="UniProtKB-EC"/>
</dbReference>